<protein>
    <submittedName>
        <fullName evidence="6">Electron transport complex subunit RsxB</fullName>
    </submittedName>
</protein>
<dbReference type="GO" id="GO:0046872">
    <property type="term" value="F:metal ion binding"/>
    <property type="evidence" value="ECO:0007669"/>
    <property type="project" value="UniProtKB-KW"/>
</dbReference>
<dbReference type="PANTHER" id="PTHR43687:SF1">
    <property type="entry name" value="FERREDOXIN III"/>
    <property type="match status" value="1"/>
</dbReference>
<organism evidence="6 7">
    <name type="scientific">Psychracetigena formicireducens</name>
    <dbReference type="NCBI Taxonomy" id="2986056"/>
    <lineage>
        <taxon>Bacteria</taxon>
        <taxon>Bacillati</taxon>
        <taxon>Candidatus Lithacetigenota</taxon>
        <taxon>Candidatus Psychracetigena</taxon>
    </lineage>
</organism>
<keyword evidence="4" id="KW-0411">Iron-sulfur</keyword>
<gene>
    <name evidence="6" type="primary">rsxB_5</name>
    <name evidence="6" type="ORF">DDT42_00949</name>
</gene>
<dbReference type="Pfam" id="PF13187">
    <property type="entry name" value="Fer4_9"/>
    <property type="match status" value="1"/>
</dbReference>
<evidence type="ECO:0000256" key="1">
    <source>
        <dbReference type="ARBA" id="ARBA00022485"/>
    </source>
</evidence>
<name>A0A9E2F675_PSYF1</name>
<dbReference type="InterPro" id="IPR050572">
    <property type="entry name" value="Fe-S_Ferredoxin"/>
</dbReference>
<evidence type="ECO:0000313" key="6">
    <source>
        <dbReference type="EMBL" id="MBT9145080.1"/>
    </source>
</evidence>
<dbReference type="Pfam" id="PF04015">
    <property type="entry name" value="DUF362"/>
    <property type="match status" value="1"/>
</dbReference>
<feature type="domain" description="4Fe-4S ferredoxin-type" evidence="5">
    <location>
        <begin position="293"/>
        <end position="322"/>
    </location>
</feature>
<evidence type="ECO:0000256" key="3">
    <source>
        <dbReference type="ARBA" id="ARBA00023004"/>
    </source>
</evidence>
<evidence type="ECO:0000256" key="2">
    <source>
        <dbReference type="ARBA" id="ARBA00022723"/>
    </source>
</evidence>
<keyword evidence="1" id="KW-0004">4Fe-4S</keyword>
<dbReference type="Gene3D" id="3.30.70.20">
    <property type="match status" value="1"/>
</dbReference>
<keyword evidence="2" id="KW-0479">Metal-binding</keyword>
<dbReference type="PROSITE" id="PS51379">
    <property type="entry name" value="4FE4S_FER_2"/>
    <property type="match status" value="2"/>
</dbReference>
<reference evidence="6 7" key="1">
    <citation type="journal article" date="2021" name="bioRxiv">
        <title>Unique metabolic strategies in Hadean analogues reveal hints for primordial physiology.</title>
        <authorList>
            <person name="Nobu M.K."/>
            <person name="Nakai R."/>
            <person name="Tamazawa S."/>
            <person name="Mori H."/>
            <person name="Toyoda A."/>
            <person name="Ijiri A."/>
            <person name="Suzuki S."/>
            <person name="Kurokawa K."/>
            <person name="Kamagata Y."/>
            <person name="Tamaki H."/>
        </authorList>
    </citation>
    <scope>NUCLEOTIDE SEQUENCE [LARGE SCALE GENOMIC DNA]</scope>
    <source>
        <strain evidence="6">BS525</strain>
    </source>
</reference>
<feature type="domain" description="4Fe-4S ferredoxin-type" evidence="5">
    <location>
        <begin position="323"/>
        <end position="350"/>
    </location>
</feature>
<dbReference type="AlphaFoldDB" id="A0A9E2F675"/>
<proteinExistence type="predicted"/>
<dbReference type="PROSITE" id="PS00198">
    <property type="entry name" value="4FE4S_FER_1"/>
    <property type="match status" value="2"/>
</dbReference>
<dbReference type="GO" id="GO:0051539">
    <property type="term" value="F:4 iron, 4 sulfur cluster binding"/>
    <property type="evidence" value="ECO:0007669"/>
    <property type="project" value="UniProtKB-KW"/>
</dbReference>
<dbReference type="SUPFAM" id="SSF54862">
    <property type="entry name" value="4Fe-4S ferredoxins"/>
    <property type="match status" value="1"/>
</dbReference>
<evidence type="ECO:0000256" key="4">
    <source>
        <dbReference type="ARBA" id="ARBA00023014"/>
    </source>
</evidence>
<dbReference type="InterPro" id="IPR017896">
    <property type="entry name" value="4Fe4S_Fe-S-bd"/>
</dbReference>
<sequence>MVNIYNLNTDKIESIVFEILKPFEASLNKKEVLIKPNLLGAYDPEHGATTHPEVVKHIYQQLKMFGANPIGGDSPGGTVTDFEFAASISGLKPACEGNFISLTREVTEVKLPANKKIPSIFISQIFKNAPFIINIPKMKTHTLTTITGAIKNLYGIIPGSLKLKLHSEAPSIEEFSSLLIDILQIRPPDINIMEAITAMEGDGPAHGSIRKTNLILFSTNAVELDAIAAYMMGIEPRNVHHLRIANQRGLGEINPEKIKVTGNLFRIPSFKPPSTYKTFLERTFNRFANIIALTPNINNNICNQCGDCIKNCPKDAISMKEYPLINRIDCISCFVCAENCPEGAIFIPRSIKDEFKSRIKRRMNLK</sequence>
<dbReference type="EMBL" id="QLTW01000046">
    <property type="protein sequence ID" value="MBT9145080.1"/>
    <property type="molecule type" value="Genomic_DNA"/>
</dbReference>
<evidence type="ECO:0000313" key="7">
    <source>
        <dbReference type="Proteomes" id="UP000811545"/>
    </source>
</evidence>
<dbReference type="InterPro" id="IPR017900">
    <property type="entry name" value="4Fe4S_Fe_S_CS"/>
</dbReference>
<accession>A0A9E2F675</accession>
<dbReference type="PANTHER" id="PTHR43687">
    <property type="entry name" value="ADENYLYLSULFATE REDUCTASE, BETA SUBUNIT"/>
    <property type="match status" value="1"/>
</dbReference>
<keyword evidence="3" id="KW-0408">Iron</keyword>
<comment type="caution">
    <text evidence="6">The sequence shown here is derived from an EMBL/GenBank/DDBJ whole genome shotgun (WGS) entry which is preliminary data.</text>
</comment>
<evidence type="ECO:0000259" key="5">
    <source>
        <dbReference type="PROSITE" id="PS51379"/>
    </source>
</evidence>
<dbReference type="Proteomes" id="UP000811545">
    <property type="component" value="Unassembled WGS sequence"/>
</dbReference>
<dbReference type="InterPro" id="IPR007160">
    <property type="entry name" value="DUF362"/>
</dbReference>